<comment type="caution">
    <text evidence="1">The sequence shown here is derived from an EMBL/GenBank/DDBJ whole genome shotgun (WGS) entry which is preliminary data.</text>
</comment>
<sequence length="140" mass="14673">MSERTVETAGVMAKVGVAMLALPLVDLPAVASAHIHSNNSQVSLQLAAVQDGGQVAGLLAWADVLPERIATGLEWEDYIRLAVVGVIDGVRVEVWTHLRGEQLVDARRVLALPLDGAEHALSLGALRSLAQHGSAVSTDA</sequence>
<name>A0ABS6U9Y4_9PSEU</name>
<reference evidence="1 2" key="1">
    <citation type="submission" date="2020-11" db="EMBL/GenBank/DDBJ databases">
        <title>Pseudonocardia abyssalis sp. nov. and Pseudonocardia oceani sp. nov., description and phylogenomic analysis of two novel actinomycetes isolated from the deep Southern Ocean.</title>
        <authorList>
            <person name="Parra J."/>
        </authorList>
    </citation>
    <scope>NUCLEOTIDE SEQUENCE [LARGE SCALE GENOMIC DNA]</scope>
    <source>
        <strain evidence="2">KRD185</strain>
    </source>
</reference>
<dbReference type="Proteomes" id="UP000694300">
    <property type="component" value="Unassembled WGS sequence"/>
</dbReference>
<organism evidence="1 2">
    <name type="scientific">Pseudonocardia oceani</name>
    <dbReference type="NCBI Taxonomy" id="2792013"/>
    <lineage>
        <taxon>Bacteria</taxon>
        <taxon>Bacillati</taxon>
        <taxon>Actinomycetota</taxon>
        <taxon>Actinomycetes</taxon>
        <taxon>Pseudonocardiales</taxon>
        <taxon>Pseudonocardiaceae</taxon>
        <taxon>Pseudonocardia</taxon>
    </lineage>
</organism>
<evidence type="ECO:0000313" key="1">
    <source>
        <dbReference type="EMBL" id="MBW0129050.1"/>
    </source>
</evidence>
<dbReference type="RefSeq" id="WP_218592510.1">
    <property type="nucleotide sequence ID" value="NZ_JADQDE010000178.1"/>
</dbReference>
<protein>
    <submittedName>
        <fullName evidence="1">Uncharacterized protein</fullName>
    </submittedName>
</protein>
<gene>
    <name evidence="1" type="ORF">I4I82_15385</name>
</gene>
<accession>A0ABS6U9Y4</accession>
<dbReference type="EMBL" id="JADQDF010000001">
    <property type="protein sequence ID" value="MBW0129050.1"/>
    <property type="molecule type" value="Genomic_DNA"/>
</dbReference>
<keyword evidence="2" id="KW-1185">Reference proteome</keyword>
<proteinExistence type="predicted"/>
<evidence type="ECO:0000313" key="2">
    <source>
        <dbReference type="Proteomes" id="UP000694300"/>
    </source>
</evidence>